<dbReference type="GO" id="GO:0003677">
    <property type="term" value="F:DNA binding"/>
    <property type="evidence" value="ECO:0007669"/>
    <property type="project" value="UniProtKB-KW"/>
</dbReference>
<sequence>MLNTIMQKLSNYSLSQLRTLEAQVVEELKKRHFLGISQAREQILHIARGAGISVDELLSGKVPNESKSGSISVKYRHPDELTHQWSGRGRQPAWVKDWIASGKSLDEAKV</sequence>
<dbReference type="EMBL" id="JACHBX010000001">
    <property type="protein sequence ID" value="MBB6132653.1"/>
    <property type="molecule type" value="Genomic_DNA"/>
</dbReference>
<keyword evidence="3" id="KW-1185">Reference proteome</keyword>
<dbReference type="Gene3D" id="4.10.430.10">
    <property type="entry name" value="Histone-like protein H-NS, C-terminal domain"/>
    <property type="match status" value="1"/>
</dbReference>
<reference evidence="2 3" key="1">
    <citation type="submission" date="2020-08" db="EMBL/GenBank/DDBJ databases">
        <title>The Agave Microbiome: Exploring the role of microbial communities in plant adaptations to desert environments.</title>
        <authorList>
            <person name="Partida-Martinez L.P."/>
        </authorList>
    </citation>
    <scope>NUCLEOTIDE SEQUENCE [LARGE SCALE GENOMIC DNA]</scope>
    <source>
        <strain evidence="2 3">AT3.2</strain>
    </source>
</reference>
<comment type="caution">
    <text evidence="2">The sequence shown here is derived from an EMBL/GenBank/DDBJ whole genome shotgun (WGS) entry which is preliminary data.</text>
</comment>
<evidence type="ECO:0000313" key="2">
    <source>
        <dbReference type="EMBL" id="MBB6132653.1"/>
    </source>
</evidence>
<dbReference type="Proteomes" id="UP000540787">
    <property type="component" value="Unassembled WGS sequence"/>
</dbReference>
<evidence type="ECO:0000259" key="1">
    <source>
        <dbReference type="SMART" id="SM00528"/>
    </source>
</evidence>
<name>A0A7W9U6R6_9BURK</name>
<dbReference type="InterPro" id="IPR027444">
    <property type="entry name" value="H-NS_C_dom"/>
</dbReference>
<feature type="domain" description="DNA-binding protein H-NS-like C-terminal" evidence="1">
    <location>
        <begin position="65"/>
        <end position="110"/>
    </location>
</feature>
<evidence type="ECO:0000313" key="3">
    <source>
        <dbReference type="Proteomes" id="UP000540787"/>
    </source>
</evidence>
<accession>A0A7W9U6R6</accession>
<proteinExistence type="predicted"/>
<protein>
    <submittedName>
        <fullName evidence="2">DNA-binding protein H-NS</fullName>
    </submittedName>
</protein>
<dbReference type="SMART" id="SM00528">
    <property type="entry name" value="HNS"/>
    <property type="match status" value="1"/>
</dbReference>
<gene>
    <name evidence="2" type="ORF">HD842_000764</name>
</gene>
<dbReference type="InterPro" id="IPR037150">
    <property type="entry name" value="H-NS_C_dom_sf"/>
</dbReference>
<dbReference type="AlphaFoldDB" id="A0A7W9U6R6"/>
<dbReference type="Pfam" id="PF00816">
    <property type="entry name" value="Histone_HNS"/>
    <property type="match status" value="1"/>
</dbReference>
<dbReference type="SUPFAM" id="SSF81273">
    <property type="entry name" value="H-NS histone-like proteins"/>
    <property type="match status" value="1"/>
</dbReference>
<dbReference type="RefSeq" id="WP_229424585.1">
    <property type="nucleotide sequence ID" value="NZ_JACHBX010000001.1"/>
</dbReference>
<keyword evidence="2" id="KW-0238">DNA-binding</keyword>
<organism evidence="2 3">
    <name type="scientific">Massilia aurea</name>
    <dbReference type="NCBI Taxonomy" id="373040"/>
    <lineage>
        <taxon>Bacteria</taxon>
        <taxon>Pseudomonadati</taxon>
        <taxon>Pseudomonadota</taxon>
        <taxon>Betaproteobacteria</taxon>
        <taxon>Burkholderiales</taxon>
        <taxon>Oxalobacteraceae</taxon>
        <taxon>Telluria group</taxon>
        <taxon>Massilia</taxon>
    </lineage>
</organism>